<keyword evidence="3" id="KW-1185">Reference proteome</keyword>
<reference evidence="1" key="1">
    <citation type="submission" date="2021-02" db="EMBL/GenBank/DDBJ databases">
        <authorList>
            <person name="Nowell W R."/>
        </authorList>
    </citation>
    <scope>NUCLEOTIDE SEQUENCE</scope>
</reference>
<dbReference type="Proteomes" id="UP000663829">
    <property type="component" value="Unassembled WGS sequence"/>
</dbReference>
<protein>
    <submittedName>
        <fullName evidence="1">Uncharacterized protein</fullName>
    </submittedName>
</protein>
<dbReference type="AlphaFoldDB" id="A0A814FNZ5"/>
<evidence type="ECO:0000313" key="2">
    <source>
        <dbReference type="EMBL" id="CAF3756959.1"/>
    </source>
</evidence>
<evidence type="ECO:0000313" key="1">
    <source>
        <dbReference type="EMBL" id="CAF0984660.1"/>
    </source>
</evidence>
<accession>A0A814FNZ5</accession>
<proteinExistence type="predicted"/>
<gene>
    <name evidence="1" type="ORF">GPM918_LOCUS12934</name>
    <name evidence="2" type="ORF">SRO942_LOCUS12934</name>
</gene>
<comment type="caution">
    <text evidence="1">The sequence shown here is derived from an EMBL/GenBank/DDBJ whole genome shotgun (WGS) entry which is preliminary data.</text>
</comment>
<evidence type="ECO:0000313" key="3">
    <source>
        <dbReference type="Proteomes" id="UP000663829"/>
    </source>
</evidence>
<name>A0A814FNZ5_9BILA</name>
<organism evidence="1 3">
    <name type="scientific">Didymodactylos carnosus</name>
    <dbReference type="NCBI Taxonomy" id="1234261"/>
    <lineage>
        <taxon>Eukaryota</taxon>
        <taxon>Metazoa</taxon>
        <taxon>Spiralia</taxon>
        <taxon>Gnathifera</taxon>
        <taxon>Rotifera</taxon>
        <taxon>Eurotatoria</taxon>
        <taxon>Bdelloidea</taxon>
        <taxon>Philodinida</taxon>
        <taxon>Philodinidae</taxon>
        <taxon>Didymodactylos</taxon>
    </lineage>
</organism>
<dbReference type="EMBL" id="CAJOBC010002896">
    <property type="protein sequence ID" value="CAF3756959.1"/>
    <property type="molecule type" value="Genomic_DNA"/>
</dbReference>
<dbReference type="EMBL" id="CAJNOQ010002896">
    <property type="protein sequence ID" value="CAF0984660.1"/>
    <property type="molecule type" value="Genomic_DNA"/>
</dbReference>
<sequence>MITEHISRGLVLQSSTLSINNRRAKPLLGAWHCCLLSLIIPGVELNIELAKFELLSEFLALRRPIVQTRTRAIMILSAKEMFDALGGIKSNA</sequence>
<dbReference type="Proteomes" id="UP000681722">
    <property type="component" value="Unassembled WGS sequence"/>
</dbReference>